<evidence type="ECO:0000256" key="1">
    <source>
        <dbReference type="SAM" id="MobiDB-lite"/>
    </source>
</evidence>
<dbReference type="GeneID" id="81365940"/>
<dbReference type="OrthoDB" id="4384211at2759"/>
<dbReference type="EMBL" id="JAPZBU010000004">
    <property type="protein sequence ID" value="KAJ5408440.1"/>
    <property type="molecule type" value="Genomic_DNA"/>
</dbReference>
<keyword evidence="3" id="KW-1185">Reference proteome</keyword>
<evidence type="ECO:0000313" key="3">
    <source>
        <dbReference type="Proteomes" id="UP001147747"/>
    </source>
</evidence>
<organism evidence="2 3">
    <name type="scientific">Penicillium cosmopolitanum</name>
    <dbReference type="NCBI Taxonomy" id="1131564"/>
    <lineage>
        <taxon>Eukaryota</taxon>
        <taxon>Fungi</taxon>
        <taxon>Dikarya</taxon>
        <taxon>Ascomycota</taxon>
        <taxon>Pezizomycotina</taxon>
        <taxon>Eurotiomycetes</taxon>
        <taxon>Eurotiomycetidae</taxon>
        <taxon>Eurotiales</taxon>
        <taxon>Aspergillaceae</taxon>
        <taxon>Penicillium</taxon>
    </lineage>
</organism>
<dbReference type="RefSeq" id="XP_056492755.1">
    <property type="nucleotide sequence ID" value="XM_056626960.1"/>
</dbReference>
<dbReference type="AlphaFoldDB" id="A0A9W9W8L8"/>
<reference evidence="2" key="1">
    <citation type="submission" date="2022-12" db="EMBL/GenBank/DDBJ databases">
        <authorList>
            <person name="Petersen C."/>
        </authorList>
    </citation>
    <scope>NUCLEOTIDE SEQUENCE</scope>
    <source>
        <strain evidence="2">IBT 29677</strain>
    </source>
</reference>
<feature type="compositionally biased region" description="Basic residues" evidence="1">
    <location>
        <begin position="183"/>
        <end position="193"/>
    </location>
</feature>
<sequence>MAATDAQNLEDLVKTELASPPSISLQILGVHMNGEQSEIDFDLRIEYSNEAKIKCGKLLTRNQNEFHSWSQQQDPEGDFLATSRGWIEAWLRMVMREKEEELTAIKGHLEALARRTGYGGDVTCKVHTPLFEEFIPESTAILQVKWTPDNLFIPLDKDWDSKVMNAMVDKWKGSISFDEPKRSHGRSPFRRAMKSNDTAKLVSHDQNKAGSKYTVLKYSKWGSST</sequence>
<proteinExistence type="predicted"/>
<accession>A0A9W9W8L8</accession>
<gene>
    <name evidence="2" type="ORF">N7509_002323</name>
</gene>
<comment type="caution">
    <text evidence="2">The sequence shown here is derived from an EMBL/GenBank/DDBJ whole genome shotgun (WGS) entry which is preliminary data.</text>
</comment>
<protein>
    <submittedName>
        <fullName evidence="2">Uncharacterized protein</fullName>
    </submittedName>
</protein>
<evidence type="ECO:0000313" key="2">
    <source>
        <dbReference type="EMBL" id="KAJ5408440.1"/>
    </source>
</evidence>
<feature type="region of interest" description="Disordered" evidence="1">
    <location>
        <begin position="178"/>
        <end position="206"/>
    </location>
</feature>
<name>A0A9W9W8L8_9EURO</name>
<dbReference type="Proteomes" id="UP001147747">
    <property type="component" value="Unassembled WGS sequence"/>
</dbReference>
<reference evidence="2" key="2">
    <citation type="journal article" date="2023" name="IMA Fungus">
        <title>Comparative genomic study of the Penicillium genus elucidates a diverse pangenome and 15 lateral gene transfer events.</title>
        <authorList>
            <person name="Petersen C."/>
            <person name="Sorensen T."/>
            <person name="Nielsen M.R."/>
            <person name="Sondergaard T.E."/>
            <person name="Sorensen J.L."/>
            <person name="Fitzpatrick D.A."/>
            <person name="Frisvad J.C."/>
            <person name="Nielsen K.L."/>
        </authorList>
    </citation>
    <scope>NUCLEOTIDE SEQUENCE</scope>
    <source>
        <strain evidence="2">IBT 29677</strain>
    </source>
</reference>